<dbReference type="InterPro" id="IPR029055">
    <property type="entry name" value="Ntn_hydrolases_N"/>
</dbReference>
<comment type="subcellular location">
    <subcellularLocation>
        <location evidence="5">Cytoplasm</location>
    </subcellularLocation>
    <subcellularLocation>
        <location evidence="5">Nucleus</location>
    </subcellularLocation>
</comment>
<dbReference type="Pfam" id="PF00227">
    <property type="entry name" value="Proteasome"/>
    <property type="match status" value="1"/>
</dbReference>
<dbReference type="GO" id="GO:0005634">
    <property type="term" value="C:nucleus"/>
    <property type="evidence" value="ECO:0007669"/>
    <property type="project" value="UniProtKB-SubCell"/>
</dbReference>
<dbReference type="InterPro" id="IPR035144">
    <property type="entry name" value="Proteasome_alpha1"/>
</dbReference>
<dbReference type="SUPFAM" id="SSF56235">
    <property type="entry name" value="N-terminal nucleophile aminohydrolases (Ntn hydrolases)"/>
    <property type="match status" value="1"/>
</dbReference>
<evidence type="ECO:0000313" key="8">
    <source>
        <dbReference type="EMBL" id="KAK3285576.1"/>
    </source>
</evidence>
<comment type="subunit">
    <text evidence="5">The 20S proteasome core is composed of 28 subunits that are arranged in four stacked rings, resulting in a barrel-shaped structure. The two end rings are each formed by seven alpha subunits, and the two central rings are each formed by seven beta subunits.</text>
</comment>
<dbReference type="GO" id="GO:0019773">
    <property type="term" value="C:proteasome core complex, alpha-subunit complex"/>
    <property type="evidence" value="ECO:0007669"/>
    <property type="project" value="UniProtKB-UniRule"/>
</dbReference>
<dbReference type="GO" id="GO:0005737">
    <property type="term" value="C:cytoplasm"/>
    <property type="evidence" value="ECO:0007669"/>
    <property type="project" value="UniProtKB-SubCell"/>
</dbReference>
<dbReference type="InterPro" id="IPR001353">
    <property type="entry name" value="Proteasome_sua/b"/>
</dbReference>
<reference evidence="8 9" key="1">
    <citation type="journal article" date="2015" name="Genome Biol. Evol.">
        <title>Comparative Genomics of a Bacterivorous Green Alga Reveals Evolutionary Causalities and Consequences of Phago-Mixotrophic Mode of Nutrition.</title>
        <authorList>
            <person name="Burns J.A."/>
            <person name="Paasch A."/>
            <person name="Narechania A."/>
            <person name="Kim E."/>
        </authorList>
    </citation>
    <scope>NUCLEOTIDE SEQUENCE [LARGE SCALE GENOMIC DNA]</scope>
    <source>
        <strain evidence="8 9">PLY_AMNH</strain>
    </source>
</reference>
<gene>
    <name evidence="8" type="ORF">CYMTET_6826</name>
</gene>
<accession>A0AAE0GY63</accession>
<dbReference type="PANTHER" id="PTHR11599">
    <property type="entry name" value="PROTEASOME SUBUNIT ALPHA/BETA"/>
    <property type="match status" value="1"/>
</dbReference>
<comment type="function">
    <text evidence="5">The proteasome is a multicatalytic proteinase complex which is characterized by its ability to cleave peptides with Arg, Phe, Tyr, Leu, and Glu adjacent to the leaving group at neutral or slightly basic pH.</text>
</comment>
<keyword evidence="2 4" id="KW-0647">Proteasome</keyword>
<dbReference type="InterPro" id="IPR023332">
    <property type="entry name" value="Proteasome_alpha-type"/>
</dbReference>
<feature type="compositionally biased region" description="Low complexity" evidence="6">
    <location>
        <begin position="242"/>
        <end position="275"/>
    </location>
</feature>
<keyword evidence="9" id="KW-1185">Reference proteome</keyword>
<dbReference type="SMART" id="SM00948">
    <property type="entry name" value="Proteasome_A_N"/>
    <property type="match status" value="1"/>
</dbReference>
<evidence type="ECO:0000256" key="1">
    <source>
        <dbReference type="ARBA" id="ARBA00022490"/>
    </source>
</evidence>
<dbReference type="FunFam" id="3.60.20.10:FF:000016">
    <property type="entry name" value="Proteasome subunit alpha type-6"/>
    <property type="match status" value="1"/>
</dbReference>
<feature type="domain" description="Proteasome alpha-type subunits" evidence="7">
    <location>
        <begin position="6"/>
        <end position="28"/>
    </location>
</feature>
<evidence type="ECO:0000313" key="9">
    <source>
        <dbReference type="Proteomes" id="UP001190700"/>
    </source>
</evidence>
<dbReference type="InterPro" id="IPR050115">
    <property type="entry name" value="Proteasome_alpha"/>
</dbReference>
<comment type="similarity">
    <text evidence="4 5">Belongs to the peptidase T1A family.</text>
</comment>
<name>A0AAE0GY63_9CHLO</name>
<dbReference type="AlphaFoldDB" id="A0AAE0GY63"/>
<dbReference type="InterPro" id="IPR000426">
    <property type="entry name" value="Proteasome_asu_N"/>
</dbReference>
<protein>
    <recommendedName>
        <fullName evidence="5">Proteasome subunit alpha type</fullName>
    </recommendedName>
</protein>
<evidence type="ECO:0000259" key="7">
    <source>
        <dbReference type="PROSITE" id="PS00388"/>
    </source>
</evidence>
<proteinExistence type="inferred from homology"/>
<comment type="caution">
    <text evidence="8">The sequence shown here is derived from an EMBL/GenBank/DDBJ whole genome shotgun (WGS) entry which is preliminary data.</text>
</comment>
<keyword evidence="1 5" id="KW-0963">Cytoplasm</keyword>
<evidence type="ECO:0000256" key="2">
    <source>
        <dbReference type="ARBA" id="ARBA00022942"/>
    </source>
</evidence>
<evidence type="ECO:0000256" key="4">
    <source>
        <dbReference type="PROSITE-ProRule" id="PRU00808"/>
    </source>
</evidence>
<feature type="region of interest" description="Disordered" evidence="6">
    <location>
        <begin position="238"/>
        <end position="275"/>
    </location>
</feature>
<sequence>MFRNQYDTDCVTWSPAGRIHQIEYAMEAVKQGSAAVGLKSKKYVVLATLKRAASELSAYQRKVFKIDDHMGIAISGLTADGRVLSRYMRRECINHSFVYDSPLSVGRLVLQVADKAQVCTQRSWKRPYGVGLLVGGYDKTGPHLYYNCPSGNYYEYKAHAMGARSQAAKTYLERKFETFDDATLEELIKHALFSLKESCTDGELNSKNCSVSVVGLDTPFDILEGDTLKPHIDALDAEDAGAMETDTAPAAPAADAPTDEAAPPEAEEPPAAMES</sequence>
<dbReference type="Pfam" id="PF10584">
    <property type="entry name" value="Proteasome_A_N"/>
    <property type="match status" value="1"/>
</dbReference>
<dbReference type="Gene3D" id="3.60.20.10">
    <property type="entry name" value="Glutamine Phosphoribosylpyrophosphate, subunit 1, domain 1"/>
    <property type="match status" value="1"/>
</dbReference>
<evidence type="ECO:0000256" key="6">
    <source>
        <dbReference type="SAM" id="MobiDB-lite"/>
    </source>
</evidence>
<organism evidence="8 9">
    <name type="scientific">Cymbomonas tetramitiformis</name>
    <dbReference type="NCBI Taxonomy" id="36881"/>
    <lineage>
        <taxon>Eukaryota</taxon>
        <taxon>Viridiplantae</taxon>
        <taxon>Chlorophyta</taxon>
        <taxon>Pyramimonadophyceae</taxon>
        <taxon>Pyramimonadales</taxon>
        <taxon>Pyramimonadaceae</taxon>
        <taxon>Cymbomonas</taxon>
    </lineage>
</organism>
<dbReference type="GO" id="GO:0006511">
    <property type="term" value="P:ubiquitin-dependent protein catabolic process"/>
    <property type="evidence" value="ECO:0007669"/>
    <property type="project" value="InterPro"/>
</dbReference>
<keyword evidence="3 5" id="KW-0539">Nucleus</keyword>
<dbReference type="Proteomes" id="UP001190700">
    <property type="component" value="Unassembled WGS sequence"/>
</dbReference>
<dbReference type="PROSITE" id="PS00388">
    <property type="entry name" value="PROTEASOME_ALPHA_1"/>
    <property type="match status" value="1"/>
</dbReference>
<dbReference type="EMBL" id="LGRX02001768">
    <property type="protein sequence ID" value="KAK3285576.1"/>
    <property type="molecule type" value="Genomic_DNA"/>
</dbReference>
<dbReference type="PROSITE" id="PS51475">
    <property type="entry name" value="PROTEASOME_ALPHA_2"/>
    <property type="match status" value="1"/>
</dbReference>
<dbReference type="CDD" id="cd03749">
    <property type="entry name" value="proteasome_alpha_type_1"/>
    <property type="match status" value="1"/>
</dbReference>
<evidence type="ECO:0000256" key="3">
    <source>
        <dbReference type="ARBA" id="ARBA00023242"/>
    </source>
</evidence>
<evidence type="ECO:0000256" key="5">
    <source>
        <dbReference type="RuleBase" id="RU000551"/>
    </source>
</evidence>